<feature type="compositionally biased region" description="Basic and acidic residues" evidence="5">
    <location>
        <begin position="543"/>
        <end position="560"/>
    </location>
</feature>
<feature type="region of interest" description="Disordered" evidence="5">
    <location>
        <begin position="136"/>
        <end position="155"/>
    </location>
</feature>
<evidence type="ECO:0000256" key="4">
    <source>
        <dbReference type="PROSITE-ProRule" id="PRU00600"/>
    </source>
</evidence>
<comment type="caution">
    <text evidence="8">The sequence shown here is derived from an EMBL/GenBank/DDBJ whole genome shotgun (WGS) entry which is preliminary data.</text>
</comment>
<keyword evidence="3" id="KW-0862">Zinc</keyword>
<dbReference type="InterPro" id="IPR006572">
    <property type="entry name" value="Znf_DBF"/>
</dbReference>
<evidence type="ECO:0000259" key="7">
    <source>
        <dbReference type="PROSITE" id="PS51265"/>
    </source>
</evidence>
<keyword evidence="2 4" id="KW-0863">Zinc-finger</keyword>
<evidence type="ECO:0000256" key="2">
    <source>
        <dbReference type="ARBA" id="ARBA00022771"/>
    </source>
</evidence>
<accession>A0A9Q1B7T7</accession>
<evidence type="ECO:0000313" key="9">
    <source>
        <dbReference type="Proteomes" id="UP001142489"/>
    </source>
</evidence>
<feature type="region of interest" description="Disordered" evidence="5">
    <location>
        <begin position="777"/>
        <end position="873"/>
    </location>
</feature>
<reference evidence="8" key="1">
    <citation type="journal article" date="2023" name="DNA Res.">
        <title>Chromosome-level genome assembly of Phrynocephalus forsythii using third-generation DNA sequencing and Hi-C analysis.</title>
        <authorList>
            <person name="Qi Y."/>
            <person name="Zhao W."/>
            <person name="Zhao Y."/>
            <person name="Niu C."/>
            <person name="Cao S."/>
            <person name="Zhang Y."/>
        </authorList>
    </citation>
    <scope>NUCLEOTIDE SEQUENCE</scope>
    <source>
        <tissue evidence="8">Muscle</tissue>
    </source>
</reference>
<feature type="transmembrane region" description="Helical" evidence="6">
    <location>
        <begin position="915"/>
        <end position="936"/>
    </location>
</feature>
<keyword evidence="6" id="KW-1133">Transmembrane helix</keyword>
<feature type="compositionally biased region" description="Basic residues" evidence="5">
    <location>
        <begin position="821"/>
        <end position="839"/>
    </location>
</feature>
<feature type="compositionally biased region" description="Basic and acidic residues" evidence="5">
    <location>
        <begin position="19"/>
        <end position="29"/>
    </location>
</feature>
<dbReference type="Gene3D" id="6.10.250.3410">
    <property type="entry name" value="DBF zinc finger"/>
    <property type="match status" value="1"/>
</dbReference>
<feature type="compositionally biased region" description="Low complexity" evidence="5">
    <location>
        <begin position="785"/>
        <end position="795"/>
    </location>
</feature>
<evidence type="ECO:0000313" key="8">
    <source>
        <dbReference type="EMBL" id="KAJ7345423.1"/>
    </source>
</evidence>
<gene>
    <name evidence="8" type="ORF">JRQ81_001373</name>
</gene>
<feature type="region of interest" description="Disordered" evidence="5">
    <location>
        <begin position="1"/>
        <end position="45"/>
    </location>
</feature>
<dbReference type="EMBL" id="JAPFRF010000001">
    <property type="protein sequence ID" value="KAJ7345423.1"/>
    <property type="molecule type" value="Genomic_DNA"/>
</dbReference>
<evidence type="ECO:0000256" key="6">
    <source>
        <dbReference type="SAM" id="Phobius"/>
    </source>
</evidence>
<dbReference type="GO" id="GO:0071514">
    <property type="term" value="P:genomic imprinting"/>
    <property type="evidence" value="ECO:0007669"/>
    <property type="project" value="TreeGrafter"/>
</dbReference>
<name>A0A9Q1B7T7_9SAUR</name>
<dbReference type="InterPro" id="IPR038545">
    <property type="entry name" value="Znf_DBF_sf"/>
</dbReference>
<feature type="non-terminal residue" evidence="8">
    <location>
        <position position="1"/>
    </location>
</feature>
<keyword evidence="6" id="KW-0472">Membrane</keyword>
<evidence type="ECO:0000256" key="5">
    <source>
        <dbReference type="SAM" id="MobiDB-lite"/>
    </source>
</evidence>
<dbReference type="GO" id="GO:0008270">
    <property type="term" value="F:zinc ion binding"/>
    <property type="evidence" value="ECO:0007669"/>
    <property type="project" value="UniProtKB-KW"/>
</dbReference>
<feature type="compositionally biased region" description="Pro residues" evidence="5">
    <location>
        <begin position="840"/>
        <end position="850"/>
    </location>
</feature>
<dbReference type="Proteomes" id="UP001142489">
    <property type="component" value="Unassembled WGS sequence"/>
</dbReference>
<dbReference type="Pfam" id="PF07535">
    <property type="entry name" value="zf-DBF"/>
    <property type="match status" value="1"/>
</dbReference>
<dbReference type="PANTHER" id="PTHR21639:SF5">
    <property type="entry name" value="DBF4-TYPE ZINC FINGER-CONTAINING PROTEIN 2"/>
    <property type="match status" value="1"/>
</dbReference>
<dbReference type="SUPFAM" id="SSF101447">
    <property type="entry name" value="Formin homology 2 domain (FH2 domain)"/>
    <property type="match status" value="1"/>
</dbReference>
<feature type="region of interest" description="Disordered" evidence="5">
    <location>
        <begin position="534"/>
        <end position="595"/>
    </location>
</feature>
<organism evidence="8 9">
    <name type="scientific">Phrynocephalus forsythii</name>
    <dbReference type="NCBI Taxonomy" id="171643"/>
    <lineage>
        <taxon>Eukaryota</taxon>
        <taxon>Metazoa</taxon>
        <taxon>Chordata</taxon>
        <taxon>Craniata</taxon>
        <taxon>Vertebrata</taxon>
        <taxon>Euteleostomi</taxon>
        <taxon>Lepidosauria</taxon>
        <taxon>Squamata</taxon>
        <taxon>Bifurcata</taxon>
        <taxon>Unidentata</taxon>
        <taxon>Episquamata</taxon>
        <taxon>Toxicofera</taxon>
        <taxon>Iguania</taxon>
        <taxon>Acrodonta</taxon>
        <taxon>Agamidae</taxon>
        <taxon>Agaminae</taxon>
        <taxon>Phrynocephalus</taxon>
    </lineage>
</organism>
<keyword evidence="6" id="KW-0812">Transmembrane</keyword>
<evidence type="ECO:0000256" key="3">
    <source>
        <dbReference type="ARBA" id="ARBA00022833"/>
    </source>
</evidence>
<dbReference type="InterPro" id="IPR038890">
    <property type="entry name" value="ZDBF2"/>
</dbReference>
<dbReference type="PROSITE" id="PS51265">
    <property type="entry name" value="ZF_DBF4"/>
    <property type="match status" value="1"/>
</dbReference>
<evidence type="ECO:0000256" key="1">
    <source>
        <dbReference type="ARBA" id="ARBA00022723"/>
    </source>
</evidence>
<sequence length="1041" mass="114857">MFDRNKQADETSAASAQGVERKGIEESVHQENNSLSLPGPEAPGLPVMQNRQGYCNCCHVHYRNLEQHLSSSQHRHVATYCRNRMGTASLMDRFLEDVLQHHPCRYHDNRPTYDDIPHASARLPRDEAPLSLDLAEKERTASRGREPSTDSGFTAESGCLISQRSHEEIKKAFPPVALTQRLERGQEHALGTSRKPAVISCSRKNPVPLEKAVSETSTHKGPNTAVNLLPHLPLTLHILGENAKHSITPDSVSSKQCEQNKPGICNQGGSQNPHLSALFPSDHSRTIPLSCQGSACNRGNSVISGQFYWKEDGFQPQDETQISDSCLRNTSKPVGASSSLAFQASSQLPDRKESQIGRSTESSVDEVIEEVILKYCYETAPKDPLRRDEDTDSSVHLLSLLDRSSVHGSDISFDCDAVVQSGALLPKAAVKSLERLKEAQVTLQDGNYGTHLSSVLRNDSAQQPTAETEKDMSAHYEEPVLPALPHVPPSFVGKTWAQIMYEDDLKIEALVRDFREGRFRCHFDTESLARCTRRRLSKKKRKKAEEERNDPVANKEREATSAEGLPELTGGLSCGGSSSSSSAVSETQHIPQTLRRAQKRGWRLASRCQVVKVSRGTQTSLAHYPVVKQKIIRKSTEPPDQETHFLWPDSEKTPTMKTRLCALKLPESYTKIMSPVQPQTVVYVLSCPERKPFRNKAEDFPKIRRSHHSTDSKDSIRYKYKPSCIKYYDPLTNRILKTPPKGLVGEKARKPPHVRQLFRSLSPDANSKKQAGALDEFMTPKPFGSADPPSSPASSKLYPVKENDRNASCNAEGSSVSLDRPKRRAGRLFPQRRHAKPPSRRTPPPPPPPREAMSHEAARHPPSTAACAGILQPPPPPPVGPSCGCGGCCWAGGGGGGGSSSAGPTRRAACPGRSFFHLDCVVTLFFFLLLLLLLLLGPQEPGVAAAAAAAALHWNETERISADQDTAFHHHNSSSSKNNNPSSAFQKEIILPSRLVYYLNRDAESPYHVLDTRTRHQQKHNKAVHLAQASFQIEAFGSLFI</sequence>
<protein>
    <recommendedName>
        <fullName evidence="7">DBF4-type domain-containing protein</fullName>
    </recommendedName>
</protein>
<dbReference type="AlphaFoldDB" id="A0A9Q1B7T7"/>
<feature type="region of interest" description="Disordered" evidence="5">
    <location>
        <begin position="341"/>
        <end position="361"/>
    </location>
</feature>
<dbReference type="OrthoDB" id="9905711at2759"/>
<feature type="compositionally biased region" description="Polar residues" evidence="5">
    <location>
        <begin position="806"/>
        <end position="817"/>
    </location>
</feature>
<keyword evidence="9" id="KW-1185">Reference proteome</keyword>
<proteinExistence type="predicted"/>
<dbReference type="GO" id="GO:0003676">
    <property type="term" value="F:nucleic acid binding"/>
    <property type="evidence" value="ECO:0007669"/>
    <property type="project" value="InterPro"/>
</dbReference>
<dbReference type="PANTHER" id="PTHR21639">
    <property type="entry name" value="DBF4-TYPE ZINC FINGER-CONTAINING PROTEIN 2"/>
    <property type="match status" value="1"/>
</dbReference>
<feature type="domain" description="DBF4-type" evidence="7">
    <location>
        <begin position="48"/>
        <end position="97"/>
    </location>
</feature>
<keyword evidence="1" id="KW-0479">Metal-binding</keyword>
<feature type="compositionally biased region" description="Basic and acidic residues" evidence="5">
    <location>
        <begin position="136"/>
        <end position="148"/>
    </location>
</feature>